<sequence>MGIIACKSPSSKMRALILNFATRIHKLGKDDPRRIVHSFKVALAITLVSMVYYVRPFYNGLGENGVWAILSVVVVFEYTAGATLCKSMNRGLATFLAGALGVGAKFLASLFGTKVEPIVLGCLVFLLVAAATFSRFIPQIKRRYDYGVMIFILTFSLVAVSGYRVDKIIELAHQRLSTILIGGATCIVISVCVYPVWAGEDLHNLIVSNLEKLASFLEGFGGEISKLPLDGDSVDSSSVPEKSFLTAYKSVLNSKAMEESLANFAWWEPGHGKFRFCHPWKQYLKIGVVTRQCGYHIEALSGYVDANFQASSSEYTKRVQEPCTNISSEAGKALKELAHSLKSFSYPSKCTIHLQTCKGAVEEVNTMLKASMVGELDVLEIIPIVTLASILIEIVKCVETIFVIIEELSEQAHFKKLKVGHHGGAVASVSDEEEDKGFVKVVIHKITSESQEIDQGNRG</sequence>
<dbReference type="GO" id="GO:0016020">
    <property type="term" value="C:membrane"/>
    <property type="evidence" value="ECO:0007669"/>
    <property type="project" value="UniProtKB-SubCell"/>
</dbReference>
<evidence type="ECO:0000313" key="11">
    <source>
        <dbReference type="Proteomes" id="UP001229421"/>
    </source>
</evidence>
<dbReference type="EMBL" id="JAUHHV010000010">
    <property type="protein sequence ID" value="KAK1410997.1"/>
    <property type="molecule type" value="Genomic_DNA"/>
</dbReference>
<evidence type="ECO:0000256" key="6">
    <source>
        <dbReference type="ARBA" id="ARBA00023065"/>
    </source>
</evidence>
<evidence type="ECO:0000256" key="9">
    <source>
        <dbReference type="SAM" id="Phobius"/>
    </source>
</evidence>
<feature type="transmembrane region" description="Helical" evidence="9">
    <location>
        <begin position="176"/>
        <end position="197"/>
    </location>
</feature>
<evidence type="ECO:0008006" key="12">
    <source>
        <dbReference type="Google" id="ProtNLM"/>
    </source>
</evidence>
<dbReference type="GO" id="GO:0015743">
    <property type="term" value="P:malate transport"/>
    <property type="evidence" value="ECO:0007669"/>
    <property type="project" value="InterPro"/>
</dbReference>
<protein>
    <recommendedName>
        <fullName evidence="12">Aluminum-activated malate transporter</fullName>
    </recommendedName>
</protein>
<keyword evidence="6" id="KW-0406">Ion transport</keyword>
<evidence type="ECO:0000256" key="7">
    <source>
        <dbReference type="ARBA" id="ARBA00023136"/>
    </source>
</evidence>
<feature type="transmembrane region" description="Helical" evidence="9">
    <location>
        <begin position="118"/>
        <end position="137"/>
    </location>
</feature>
<comment type="similarity">
    <text evidence="2">Belongs to the aromatic acid exporter (TC 2.A.85) family.</text>
</comment>
<keyword evidence="7 9" id="KW-0472">Membrane</keyword>
<accession>A0AAD8JYG0</accession>
<evidence type="ECO:0000313" key="10">
    <source>
        <dbReference type="EMBL" id="KAK1410997.1"/>
    </source>
</evidence>
<evidence type="ECO:0000256" key="4">
    <source>
        <dbReference type="ARBA" id="ARBA00022692"/>
    </source>
</evidence>
<proteinExistence type="inferred from homology"/>
<feature type="transmembrane region" description="Helical" evidence="9">
    <location>
        <begin position="92"/>
        <end position="112"/>
    </location>
</feature>
<keyword evidence="5 9" id="KW-1133">Transmembrane helix</keyword>
<evidence type="ECO:0000256" key="5">
    <source>
        <dbReference type="ARBA" id="ARBA00022989"/>
    </source>
</evidence>
<dbReference type="AlphaFoldDB" id="A0AAD8JYG0"/>
<dbReference type="InterPro" id="IPR020966">
    <property type="entry name" value="ALMT"/>
</dbReference>
<evidence type="ECO:0000256" key="8">
    <source>
        <dbReference type="ARBA" id="ARBA00023303"/>
    </source>
</evidence>
<keyword evidence="4 9" id="KW-0812">Transmembrane</keyword>
<feature type="transmembrane region" description="Helical" evidence="9">
    <location>
        <begin position="144"/>
        <end position="164"/>
    </location>
</feature>
<dbReference type="PANTHER" id="PTHR31086">
    <property type="entry name" value="ALUMINUM-ACTIVATED MALATE TRANSPORTER 10"/>
    <property type="match status" value="1"/>
</dbReference>
<feature type="transmembrane region" description="Helical" evidence="9">
    <location>
        <begin position="35"/>
        <end position="54"/>
    </location>
</feature>
<keyword evidence="8" id="KW-0407">Ion channel</keyword>
<name>A0AAD8JYG0_TARER</name>
<dbReference type="GO" id="GO:0034220">
    <property type="term" value="P:monoatomic ion transmembrane transport"/>
    <property type="evidence" value="ECO:0007669"/>
    <property type="project" value="UniProtKB-KW"/>
</dbReference>
<evidence type="ECO:0000256" key="1">
    <source>
        <dbReference type="ARBA" id="ARBA00004141"/>
    </source>
</evidence>
<gene>
    <name evidence="10" type="ORF">QVD17_37540</name>
</gene>
<comment type="subcellular location">
    <subcellularLocation>
        <location evidence="1">Membrane</location>
        <topology evidence="1">Multi-pass membrane protein</topology>
    </subcellularLocation>
</comment>
<keyword evidence="3" id="KW-0813">Transport</keyword>
<dbReference type="Proteomes" id="UP001229421">
    <property type="component" value="Unassembled WGS sequence"/>
</dbReference>
<comment type="caution">
    <text evidence="10">The sequence shown here is derived from an EMBL/GenBank/DDBJ whole genome shotgun (WGS) entry which is preliminary data.</text>
</comment>
<reference evidence="10" key="1">
    <citation type="journal article" date="2023" name="bioRxiv">
        <title>Improved chromosome-level genome assembly for marigold (Tagetes erecta).</title>
        <authorList>
            <person name="Jiang F."/>
            <person name="Yuan L."/>
            <person name="Wang S."/>
            <person name="Wang H."/>
            <person name="Xu D."/>
            <person name="Wang A."/>
            <person name="Fan W."/>
        </authorList>
    </citation>
    <scope>NUCLEOTIDE SEQUENCE</scope>
    <source>
        <strain evidence="10">WSJ</strain>
        <tissue evidence="10">Leaf</tissue>
    </source>
</reference>
<keyword evidence="11" id="KW-1185">Reference proteome</keyword>
<feature type="transmembrane region" description="Helical" evidence="9">
    <location>
        <begin position="66"/>
        <end position="85"/>
    </location>
</feature>
<dbReference type="Pfam" id="PF11744">
    <property type="entry name" value="ALMT"/>
    <property type="match status" value="1"/>
</dbReference>
<organism evidence="10 11">
    <name type="scientific">Tagetes erecta</name>
    <name type="common">African marigold</name>
    <dbReference type="NCBI Taxonomy" id="13708"/>
    <lineage>
        <taxon>Eukaryota</taxon>
        <taxon>Viridiplantae</taxon>
        <taxon>Streptophyta</taxon>
        <taxon>Embryophyta</taxon>
        <taxon>Tracheophyta</taxon>
        <taxon>Spermatophyta</taxon>
        <taxon>Magnoliopsida</taxon>
        <taxon>eudicotyledons</taxon>
        <taxon>Gunneridae</taxon>
        <taxon>Pentapetalae</taxon>
        <taxon>asterids</taxon>
        <taxon>campanulids</taxon>
        <taxon>Asterales</taxon>
        <taxon>Asteraceae</taxon>
        <taxon>Asteroideae</taxon>
        <taxon>Heliantheae alliance</taxon>
        <taxon>Tageteae</taxon>
        <taxon>Tagetes</taxon>
    </lineage>
</organism>
<evidence type="ECO:0000256" key="3">
    <source>
        <dbReference type="ARBA" id="ARBA00022448"/>
    </source>
</evidence>
<evidence type="ECO:0000256" key="2">
    <source>
        <dbReference type="ARBA" id="ARBA00007079"/>
    </source>
</evidence>